<dbReference type="InterPro" id="IPR025857">
    <property type="entry name" value="MacB_PCD"/>
</dbReference>
<dbReference type="EC" id="3.6.3.-" evidence="10"/>
<keyword evidence="2" id="KW-1003">Cell membrane</keyword>
<keyword evidence="10" id="KW-0547">Nucleotide-binding</keyword>
<feature type="domain" description="ABC3 transporter permease C-terminal" evidence="8">
    <location>
        <begin position="317"/>
        <end position="429"/>
    </location>
</feature>
<dbReference type="PANTHER" id="PTHR30572">
    <property type="entry name" value="MEMBRANE COMPONENT OF TRANSPORTER-RELATED"/>
    <property type="match status" value="1"/>
</dbReference>
<keyword evidence="10" id="KW-0067">ATP-binding</keyword>
<sequence>MNLAEAMKLALSSMKTGKMRSMLTLLGIIIGIASVITILTLGHALKTQTMGSLDSMGINNLNVQVQDRKTAEESKSDYMYSSPTITDDSALITTNQLEQLKQRYADSVEAISYSGTAGGQGDVTVVGQTYGTLASHETKSGISPVNADFMTVNGVDIEAGRALLPQDITDARHVAVISPELVKELFDDDPARALESEIQFSSDAGTASFMVVGVFSPPKGSLLVGTMSQPEMYVPYPLQDLFSTEYDKNKHSDAFSEVSVKIAQGVDKTKFKDELQRFFDATYQGSDSYLVKVSDNSEALDQINTILGSISAVVAAIGGISLLVGGIGVMNVMLITVTERTREIGVRKALGARSRDIKLQFVIEAMIVCLIGGLIGVGLGSAFGMIGSSLLGTFVVPPLSAILVSLLFSMGIGLFFGYYPAAKAAKMNPIEALRYE</sequence>
<keyword evidence="4 7" id="KW-1133">Transmembrane helix</keyword>
<evidence type="ECO:0000256" key="3">
    <source>
        <dbReference type="ARBA" id="ARBA00022692"/>
    </source>
</evidence>
<evidence type="ECO:0000256" key="5">
    <source>
        <dbReference type="ARBA" id="ARBA00023136"/>
    </source>
</evidence>
<dbReference type="InterPro" id="IPR050250">
    <property type="entry name" value="Macrolide_Exporter_MacB"/>
</dbReference>
<keyword evidence="10" id="KW-0378">Hydrolase</keyword>
<evidence type="ECO:0000259" key="8">
    <source>
        <dbReference type="Pfam" id="PF02687"/>
    </source>
</evidence>
<feature type="transmembrane region" description="Helical" evidence="7">
    <location>
        <begin position="312"/>
        <end position="338"/>
    </location>
</feature>
<feature type="transmembrane region" description="Helical" evidence="7">
    <location>
        <begin position="21"/>
        <end position="45"/>
    </location>
</feature>
<dbReference type="GO" id="GO:0005886">
    <property type="term" value="C:plasma membrane"/>
    <property type="evidence" value="ECO:0007669"/>
    <property type="project" value="UniProtKB-SubCell"/>
</dbReference>
<protein>
    <submittedName>
        <fullName evidence="10">Macrolide export ATP-binding/permease protein MacB</fullName>
        <ecNumber evidence="10">3.6.3.-</ecNumber>
    </submittedName>
</protein>
<dbReference type="Proteomes" id="UP000427071">
    <property type="component" value="Chromosome"/>
</dbReference>
<dbReference type="PANTHER" id="PTHR30572:SF4">
    <property type="entry name" value="ABC TRANSPORTER PERMEASE YTRF"/>
    <property type="match status" value="1"/>
</dbReference>
<keyword evidence="11" id="KW-1185">Reference proteome</keyword>
<evidence type="ECO:0000256" key="2">
    <source>
        <dbReference type="ARBA" id="ARBA00022475"/>
    </source>
</evidence>
<organism evidence="10 11">
    <name type="scientific">Corynebacterium kalinowskii</name>
    <dbReference type="NCBI Taxonomy" id="2675216"/>
    <lineage>
        <taxon>Bacteria</taxon>
        <taxon>Bacillati</taxon>
        <taxon>Actinomycetota</taxon>
        <taxon>Actinomycetes</taxon>
        <taxon>Mycobacteriales</taxon>
        <taxon>Corynebacteriaceae</taxon>
        <taxon>Corynebacterium</taxon>
    </lineage>
</organism>
<dbReference type="KEGG" id="ckw:CKALI_07940"/>
<dbReference type="Pfam" id="PF12704">
    <property type="entry name" value="MacB_PCD"/>
    <property type="match status" value="1"/>
</dbReference>
<dbReference type="GO" id="GO:0005524">
    <property type="term" value="F:ATP binding"/>
    <property type="evidence" value="ECO:0007669"/>
    <property type="project" value="UniProtKB-KW"/>
</dbReference>
<reference evidence="11" key="1">
    <citation type="submission" date="2019-11" db="EMBL/GenBank/DDBJ databases">
        <title>Complete genome sequence of Corynebacterium kalinowskii 1959, a novel Corynebacterium species isolated from soil of a small paddock in Vilsendorf, Germany.</title>
        <authorList>
            <person name="Schaffert L."/>
            <person name="Ruwe M."/>
            <person name="Milse J."/>
            <person name="Hanuschka K."/>
            <person name="Ortseifen V."/>
            <person name="Droste J."/>
            <person name="Brandt D."/>
            <person name="Schlueter L."/>
            <person name="Kutter Y."/>
            <person name="Vinke S."/>
            <person name="Viehoefer P."/>
            <person name="Jacob L."/>
            <person name="Luebke N.-C."/>
            <person name="Schulte-Berndt E."/>
            <person name="Hain C."/>
            <person name="Linder M."/>
            <person name="Schmidt P."/>
            <person name="Wollenschlaeger L."/>
            <person name="Luttermann T."/>
            <person name="Thieme E."/>
            <person name="Hassa J."/>
            <person name="Haak M."/>
            <person name="Wittchen M."/>
            <person name="Mentz A."/>
            <person name="Persicke M."/>
            <person name="Busche T."/>
            <person name="Ruckert C."/>
        </authorList>
    </citation>
    <scope>NUCLEOTIDE SEQUENCE [LARGE SCALE GENOMIC DNA]</scope>
    <source>
        <strain evidence="11">1959</strain>
    </source>
</reference>
<evidence type="ECO:0000256" key="7">
    <source>
        <dbReference type="SAM" id="Phobius"/>
    </source>
</evidence>
<feature type="domain" description="MacB-like periplasmic core" evidence="9">
    <location>
        <begin position="21"/>
        <end position="277"/>
    </location>
</feature>
<keyword evidence="3 7" id="KW-0812">Transmembrane</keyword>
<accession>A0A6B8VYQ2</accession>
<evidence type="ECO:0000313" key="10">
    <source>
        <dbReference type="EMBL" id="QGU02450.1"/>
    </source>
</evidence>
<dbReference type="Pfam" id="PF02687">
    <property type="entry name" value="FtsX"/>
    <property type="match status" value="1"/>
</dbReference>
<evidence type="ECO:0000256" key="1">
    <source>
        <dbReference type="ARBA" id="ARBA00004651"/>
    </source>
</evidence>
<name>A0A6B8VYQ2_9CORY</name>
<dbReference type="RefSeq" id="WP_156192777.1">
    <property type="nucleotide sequence ID" value="NZ_CP046452.1"/>
</dbReference>
<dbReference type="EMBL" id="CP046452">
    <property type="protein sequence ID" value="QGU02450.1"/>
    <property type="molecule type" value="Genomic_DNA"/>
</dbReference>
<proteinExistence type="inferred from homology"/>
<dbReference type="AlphaFoldDB" id="A0A6B8VYQ2"/>
<gene>
    <name evidence="10" type="primary">macB</name>
    <name evidence="10" type="ORF">CKALI_07940</name>
</gene>
<dbReference type="InterPro" id="IPR003838">
    <property type="entry name" value="ABC3_permease_C"/>
</dbReference>
<evidence type="ECO:0000256" key="4">
    <source>
        <dbReference type="ARBA" id="ARBA00022989"/>
    </source>
</evidence>
<dbReference type="GO" id="GO:0016787">
    <property type="term" value="F:hydrolase activity"/>
    <property type="evidence" value="ECO:0007669"/>
    <property type="project" value="UniProtKB-KW"/>
</dbReference>
<evidence type="ECO:0000313" key="11">
    <source>
        <dbReference type="Proteomes" id="UP000427071"/>
    </source>
</evidence>
<comment type="subcellular location">
    <subcellularLocation>
        <location evidence="1">Cell membrane</location>
        <topology evidence="1">Multi-pass membrane protein</topology>
    </subcellularLocation>
</comment>
<comment type="similarity">
    <text evidence="6">Belongs to the ABC-4 integral membrane protein family.</text>
</comment>
<dbReference type="GO" id="GO:0022857">
    <property type="term" value="F:transmembrane transporter activity"/>
    <property type="evidence" value="ECO:0007669"/>
    <property type="project" value="TreeGrafter"/>
</dbReference>
<keyword evidence="5 7" id="KW-0472">Membrane</keyword>
<feature type="transmembrane region" description="Helical" evidence="7">
    <location>
        <begin position="359"/>
        <end position="386"/>
    </location>
</feature>
<feature type="transmembrane region" description="Helical" evidence="7">
    <location>
        <begin position="398"/>
        <end position="419"/>
    </location>
</feature>
<evidence type="ECO:0000256" key="6">
    <source>
        <dbReference type="ARBA" id="ARBA00038076"/>
    </source>
</evidence>
<evidence type="ECO:0000259" key="9">
    <source>
        <dbReference type="Pfam" id="PF12704"/>
    </source>
</evidence>